<dbReference type="InterPro" id="IPR007137">
    <property type="entry name" value="DUF348"/>
</dbReference>
<protein>
    <submittedName>
        <fullName evidence="3">DUF348 domain-containing protein</fullName>
    </submittedName>
</protein>
<evidence type="ECO:0000259" key="2">
    <source>
        <dbReference type="PROSITE" id="PS51109"/>
    </source>
</evidence>
<dbReference type="SMART" id="SM01208">
    <property type="entry name" value="G5"/>
    <property type="match status" value="1"/>
</dbReference>
<dbReference type="RefSeq" id="WP_088077472.1">
    <property type="nucleotide sequence ID" value="NZ_JAHQCR010000046.1"/>
</dbReference>
<dbReference type="PANTHER" id="PTHR39160:SF4">
    <property type="entry name" value="RESUSCITATION-PROMOTING FACTOR RPFB"/>
    <property type="match status" value="1"/>
</dbReference>
<dbReference type="EMBL" id="JAHQCR010000046">
    <property type="protein sequence ID" value="MBU9721983.1"/>
    <property type="molecule type" value="Genomic_DNA"/>
</dbReference>
<dbReference type="InterPro" id="IPR036908">
    <property type="entry name" value="RlpA-like_sf"/>
</dbReference>
<organism evidence="3 4">
    <name type="scientific">Evansella alkalicola</name>
    <dbReference type="NCBI Taxonomy" id="745819"/>
    <lineage>
        <taxon>Bacteria</taxon>
        <taxon>Bacillati</taxon>
        <taxon>Bacillota</taxon>
        <taxon>Bacilli</taxon>
        <taxon>Bacillales</taxon>
        <taxon>Bacillaceae</taxon>
        <taxon>Evansella</taxon>
    </lineage>
</organism>
<dbReference type="InterPro" id="IPR051933">
    <property type="entry name" value="Resuscitation_pf_RpfB"/>
</dbReference>
<dbReference type="Pfam" id="PF06725">
    <property type="entry name" value="3D"/>
    <property type="match status" value="1"/>
</dbReference>
<comment type="caution">
    <text evidence="3">The sequence shown here is derived from an EMBL/GenBank/DDBJ whole genome shotgun (WGS) entry which is preliminary data.</text>
</comment>
<dbReference type="Pfam" id="PF03990">
    <property type="entry name" value="DUF348"/>
    <property type="match status" value="3"/>
</dbReference>
<evidence type="ECO:0000313" key="4">
    <source>
        <dbReference type="Proteomes" id="UP000790580"/>
    </source>
</evidence>
<dbReference type="InterPro" id="IPR011098">
    <property type="entry name" value="G5_dom"/>
</dbReference>
<gene>
    <name evidence="3" type="ORF">KS407_11110</name>
</gene>
<proteinExistence type="predicted"/>
<name>A0ABS6JU11_9BACI</name>
<keyword evidence="4" id="KW-1185">Reference proteome</keyword>
<dbReference type="Pfam" id="PF07501">
    <property type="entry name" value="G5"/>
    <property type="match status" value="1"/>
</dbReference>
<dbReference type="InterPro" id="IPR010611">
    <property type="entry name" value="3D_dom"/>
</dbReference>
<feature type="domain" description="G5" evidence="2">
    <location>
        <begin position="208"/>
        <end position="288"/>
    </location>
</feature>
<evidence type="ECO:0000256" key="1">
    <source>
        <dbReference type="ARBA" id="ARBA00022729"/>
    </source>
</evidence>
<dbReference type="SUPFAM" id="SSF50685">
    <property type="entry name" value="Barwin-like endoglucanases"/>
    <property type="match status" value="1"/>
</dbReference>
<accession>A0ABS6JU11</accession>
<dbReference type="Proteomes" id="UP000790580">
    <property type="component" value="Unassembled WGS sequence"/>
</dbReference>
<dbReference type="PROSITE" id="PS51109">
    <property type="entry name" value="G5"/>
    <property type="match status" value="1"/>
</dbReference>
<dbReference type="PANTHER" id="PTHR39160">
    <property type="entry name" value="CELL WALL-BINDING PROTEIN YOCH"/>
    <property type="match status" value="1"/>
</dbReference>
<sequence length="402" mass="44513">MNQWMKQQISNFSWRKFAVSSVGLLTLMGILSFAIYEVTKVSVTVEVEDELDTIYTHASTVGELLEERGIDVSIHDYIEPSEDTALTEAMNIVYIPAQQVMVNIDDDEKPIWTIAGTVQELMEELDIVVNEHDVIEPPLDTAVTADMTINYETAFPVTVFSDGEEEEIWTTSTTVADFLERENVSIGDLDKVEPELDDVLEQETEITVVRVEKVTDVVEESVDYATVTRNDSSLERGSEKVIQSGSEGRIKKHYEVIFEDGEEVSRELVKEEVVSDSEDRIVAVGTKDPAPTVSRGSSSSSGTVSKGEWMNFTATAYTAYCNGCSGVTYTGIDLRSNPDAKVIAVDPNVIPLGSRVEVEGRGTYLAADIGGAIQGRKIDIFIPDRNQVNRFGRQSVRIRIVE</sequence>
<dbReference type="Gene3D" id="2.40.40.10">
    <property type="entry name" value="RlpA-like domain"/>
    <property type="match status" value="1"/>
</dbReference>
<dbReference type="CDD" id="cd14667">
    <property type="entry name" value="3D_containing_proteins"/>
    <property type="match status" value="1"/>
</dbReference>
<evidence type="ECO:0000313" key="3">
    <source>
        <dbReference type="EMBL" id="MBU9721983.1"/>
    </source>
</evidence>
<keyword evidence="1" id="KW-0732">Signal</keyword>
<reference evidence="3 4" key="1">
    <citation type="submission" date="2021-06" db="EMBL/GenBank/DDBJ databases">
        <title>Bacillus sp. RD4P76, an endophyte from a halophyte.</title>
        <authorList>
            <person name="Sun J.-Q."/>
        </authorList>
    </citation>
    <scope>NUCLEOTIDE SEQUENCE [LARGE SCALE GENOMIC DNA]</scope>
    <source>
        <strain evidence="3 4">JCM 17098</strain>
    </source>
</reference>
<dbReference type="Gene3D" id="2.20.230.10">
    <property type="entry name" value="Resuscitation-promoting factor rpfb"/>
    <property type="match status" value="1"/>
</dbReference>
<dbReference type="InterPro" id="IPR059180">
    <property type="entry name" value="3D_YorM"/>
</dbReference>